<dbReference type="Pfam" id="PF22022">
    <property type="entry name" value="Phage_int_M"/>
    <property type="match status" value="1"/>
</dbReference>
<evidence type="ECO:0000259" key="4">
    <source>
        <dbReference type="Pfam" id="PF22022"/>
    </source>
</evidence>
<gene>
    <name evidence="5" type="ORF">Voc01_012020</name>
</gene>
<evidence type="ECO:0000256" key="3">
    <source>
        <dbReference type="SAM" id="MobiDB-lite"/>
    </source>
</evidence>
<dbReference type="InterPro" id="IPR013762">
    <property type="entry name" value="Integrase-like_cat_sf"/>
</dbReference>
<comment type="caution">
    <text evidence="5">The sequence shown here is derived from an EMBL/GenBank/DDBJ whole genome shotgun (WGS) entry which is preliminary data.</text>
</comment>
<proteinExistence type="predicted"/>
<evidence type="ECO:0000313" key="6">
    <source>
        <dbReference type="Proteomes" id="UP000635606"/>
    </source>
</evidence>
<organism evidence="5 6">
    <name type="scientific">Virgisporangium ochraceum</name>
    <dbReference type="NCBI Taxonomy" id="65505"/>
    <lineage>
        <taxon>Bacteria</taxon>
        <taxon>Bacillati</taxon>
        <taxon>Actinomycetota</taxon>
        <taxon>Actinomycetes</taxon>
        <taxon>Micromonosporales</taxon>
        <taxon>Micromonosporaceae</taxon>
        <taxon>Virgisporangium</taxon>
    </lineage>
</organism>
<sequence>MGVDDLWYLSKRGPGNKRIPSQRHGRGKRYRVRYQDAAGERREKLFDLKRDADDWDLTVRTGPTDESKVDQSERLRTFREYGERWRLCREVGWAVETRKRVESNLRCNLYPQFGDSALRAITLTDVLEWLTIRLAEGTPKTSLKLYFELFDAVLTGAVADKVIPDNPCDNIKMSKILRGLSRAPKWVPTEDQVLKLIDNIPRRYKAVAWLGAGQACRLGEALGMEDTDRCIDRANEELNIVQQLRYSPKEHGGFYLGEPKAGSSGTIDLDSVVAEVLADHVSLFPPLEIELPDLTSGEPVHRTAQLMISTTRGNPFTDRTWSREWAGWRDAAGWPTHGTFHSLRQLLRDHAHYEPRRPEGRSASPTSQVAGDHVGDLRALVAASRSSARPDRQPPAGRICTEDSRRHSMKIKARVCPKCARRSWRHKHPDQEARKWRRGDLNP</sequence>
<dbReference type="GO" id="GO:0006310">
    <property type="term" value="P:DNA recombination"/>
    <property type="evidence" value="ECO:0007669"/>
    <property type="project" value="UniProtKB-KW"/>
</dbReference>
<dbReference type="SUPFAM" id="SSF56349">
    <property type="entry name" value="DNA breaking-rejoining enzymes"/>
    <property type="match status" value="1"/>
</dbReference>
<keyword evidence="2" id="KW-0233">DNA recombination</keyword>
<feature type="region of interest" description="Disordered" evidence="3">
    <location>
        <begin position="383"/>
        <end position="443"/>
    </location>
</feature>
<dbReference type="InterPro" id="IPR010998">
    <property type="entry name" value="Integrase_recombinase_N"/>
</dbReference>
<dbReference type="Gene3D" id="1.10.150.130">
    <property type="match status" value="1"/>
</dbReference>
<dbReference type="InterPro" id="IPR053876">
    <property type="entry name" value="Phage_int_M"/>
</dbReference>
<reference evidence="5" key="1">
    <citation type="submission" date="2021-01" db="EMBL/GenBank/DDBJ databases">
        <title>Whole genome shotgun sequence of Virgisporangium ochraceum NBRC 16418.</title>
        <authorList>
            <person name="Komaki H."/>
            <person name="Tamura T."/>
        </authorList>
    </citation>
    <scope>NUCLEOTIDE SEQUENCE</scope>
    <source>
        <strain evidence="5">NBRC 16418</strain>
    </source>
</reference>
<keyword evidence="1" id="KW-0238">DNA-binding</keyword>
<dbReference type="AlphaFoldDB" id="A0A8J3ZQ84"/>
<evidence type="ECO:0000313" key="5">
    <source>
        <dbReference type="EMBL" id="GIJ66285.1"/>
    </source>
</evidence>
<keyword evidence="6" id="KW-1185">Reference proteome</keyword>
<feature type="compositionally biased region" description="Basic residues" evidence="3">
    <location>
        <begin position="407"/>
        <end position="428"/>
    </location>
</feature>
<feature type="domain" description="Phage integrase central" evidence="4">
    <location>
        <begin position="78"/>
        <end position="172"/>
    </location>
</feature>
<dbReference type="Gene3D" id="1.10.443.10">
    <property type="entry name" value="Intergrase catalytic core"/>
    <property type="match status" value="1"/>
</dbReference>
<dbReference type="InterPro" id="IPR011010">
    <property type="entry name" value="DNA_brk_join_enz"/>
</dbReference>
<evidence type="ECO:0000256" key="1">
    <source>
        <dbReference type="ARBA" id="ARBA00023125"/>
    </source>
</evidence>
<dbReference type="EMBL" id="BOPH01000017">
    <property type="protein sequence ID" value="GIJ66285.1"/>
    <property type="molecule type" value="Genomic_DNA"/>
</dbReference>
<dbReference type="GO" id="GO:0015074">
    <property type="term" value="P:DNA integration"/>
    <property type="evidence" value="ECO:0007669"/>
    <property type="project" value="InterPro"/>
</dbReference>
<dbReference type="GO" id="GO:0003677">
    <property type="term" value="F:DNA binding"/>
    <property type="evidence" value="ECO:0007669"/>
    <property type="project" value="UniProtKB-KW"/>
</dbReference>
<protein>
    <recommendedName>
        <fullName evidence="4">Phage integrase central domain-containing protein</fullName>
    </recommendedName>
</protein>
<name>A0A8J3ZQ84_9ACTN</name>
<evidence type="ECO:0000256" key="2">
    <source>
        <dbReference type="ARBA" id="ARBA00023172"/>
    </source>
</evidence>
<accession>A0A8J3ZQ84</accession>
<feature type="compositionally biased region" description="Basic and acidic residues" evidence="3">
    <location>
        <begin position="429"/>
        <end position="443"/>
    </location>
</feature>
<dbReference type="RefSeq" id="WP_239159984.1">
    <property type="nucleotide sequence ID" value="NZ_BOPH01000017.1"/>
</dbReference>
<dbReference type="Proteomes" id="UP000635606">
    <property type="component" value="Unassembled WGS sequence"/>
</dbReference>